<name>A0A0K9PVP4_ZOSMR</name>
<evidence type="ECO:0000313" key="2">
    <source>
        <dbReference type="EMBL" id="KMZ72310.1"/>
    </source>
</evidence>
<dbReference type="AlphaFoldDB" id="A0A0K9PVP4"/>
<comment type="caution">
    <text evidence="2">The sequence shown here is derived from an EMBL/GenBank/DDBJ whole genome shotgun (WGS) entry which is preliminary data.</text>
</comment>
<proteinExistence type="predicted"/>
<sequence>MEKYHRHDNARHVSRNPQDNVRTWHHSVSLSLSMTERAKKDHIDMSMISDHFT</sequence>
<reference evidence="3" key="1">
    <citation type="journal article" date="2016" name="Nature">
        <title>The genome of the seagrass Zostera marina reveals angiosperm adaptation to the sea.</title>
        <authorList>
            <person name="Olsen J.L."/>
            <person name="Rouze P."/>
            <person name="Verhelst B."/>
            <person name="Lin Y.-C."/>
            <person name="Bayer T."/>
            <person name="Collen J."/>
            <person name="Dattolo E."/>
            <person name="De Paoli E."/>
            <person name="Dittami S."/>
            <person name="Maumus F."/>
            <person name="Michel G."/>
            <person name="Kersting A."/>
            <person name="Lauritano C."/>
            <person name="Lohaus R."/>
            <person name="Toepel M."/>
            <person name="Tonon T."/>
            <person name="Vanneste K."/>
            <person name="Amirebrahimi M."/>
            <person name="Brakel J."/>
            <person name="Bostroem C."/>
            <person name="Chovatia M."/>
            <person name="Grimwood J."/>
            <person name="Jenkins J.W."/>
            <person name="Jueterbock A."/>
            <person name="Mraz A."/>
            <person name="Stam W.T."/>
            <person name="Tice H."/>
            <person name="Bornberg-Bauer E."/>
            <person name="Green P.J."/>
            <person name="Pearson G.A."/>
            <person name="Procaccini G."/>
            <person name="Duarte C.M."/>
            <person name="Schmutz J."/>
            <person name="Reusch T.B.H."/>
            <person name="Van de Peer Y."/>
        </authorList>
    </citation>
    <scope>NUCLEOTIDE SEQUENCE [LARGE SCALE GENOMIC DNA]</scope>
    <source>
        <strain evidence="3">cv. Finnish</strain>
    </source>
</reference>
<protein>
    <submittedName>
        <fullName evidence="2">Uncharacterized protein</fullName>
    </submittedName>
</protein>
<organism evidence="2 3">
    <name type="scientific">Zostera marina</name>
    <name type="common">Eelgrass</name>
    <dbReference type="NCBI Taxonomy" id="29655"/>
    <lineage>
        <taxon>Eukaryota</taxon>
        <taxon>Viridiplantae</taxon>
        <taxon>Streptophyta</taxon>
        <taxon>Embryophyta</taxon>
        <taxon>Tracheophyta</taxon>
        <taxon>Spermatophyta</taxon>
        <taxon>Magnoliopsida</taxon>
        <taxon>Liliopsida</taxon>
        <taxon>Zosteraceae</taxon>
        <taxon>Zostera</taxon>
    </lineage>
</organism>
<keyword evidence="3" id="KW-1185">Reference proteome</keyword>
<dbReference type="Proteomes" id="UP000036987">
    <property type="component" value="Unassembled WGS sequence"/>
</dbReference>
<evidence type="ECO:0000256" key="1">
    <source>
        <dbReference type="SAM" id="MobiDB-lite"/>
    </source>
</evidence>
<feature type="region of interest" description="Disordered" evidence="1">
    <location>
        <begin position="1"/>
        <end position="22"/>
    </location>
</feature>
<dbReference type="EMBL" id="LFYR01000636">
    <property type="protein sequence ID" value="KMZ72310.1"/>
    <property type="molecule type" value="Genomic_DNA"/>
</dbReference>
<evidence type="ECO:0000313" key="3">
    <source>
        <dbReference type="Proteomes" id="UP000036987"/>
    </source>
</evidence>
<feature type="compositionally biased region" description="Basic and acidic residues" evidence="1">
    <location>
        <begin position="1"/>
        <end position="11"/>
    </location>
</feature>
<gene>
    <name evidence="2" type="ORF">ZOSMA_166G00060</name>
</gene>
<accession>A0A0K9PVP4</accession>